<dbReference type="FunFam" id="3.30.30.170:FF:000001">
    <property type="entry name" value="Eukaryotic translation initiation factor 2 subunit"/>
    <property type="match status" value="1"/>
</dbReference>
<evidence type="ECO:0000313" key="11">
    <source>
        <dbReference type="EMBL" id="ADL18675.1"/>
    </source>
</evidence>
<evidence type="ECO:0000313" key="12">
    <source>
        <dbReference type="Proteomes" id="UP000000346"/>
    </source>
</evidence>
<dbReference type="STRING" id="666510.ASAC_0268"/>
<accession>D9Q037</accession>
<dbReference type="SUPFAM" id="SSF75689">
    <property type="entry name" value="Zinc-binding domain of translation initiation factor 2 beta"/>
    <property type="match status" value="1"/>
</dbReference>
<name>D9Q037_ACIS3</name>
<evidence type="ECO:0000256" key="4">
    <source>
        <dbReference type="ARBA" id="ARBA00022314"/>
    </source>
</evidence>
<dbReference type="InterPro" id="IPR016189">
    <property type="entry name" value="Transl_init_fac_IF2/IF5_N"/>
</dbReference>
<dbReference type="AlphaFoldDB" id="D9Q037"/>
<dbReference type="SMART" id="SM00653">
    <property type="entry name" value="eIF2B_5"/>
    <property type="match status" value="1"/>
</dbReference>
<dbReference type="EMBL" id="CP001742">
    <property type="protein sequence ID" value="ADL18675.1"/>
    <property type="molecule type" value="Genomic_DNA"/>
</dbReference>
<dbReference type="HOGENOM" id="CLU_026663_3_1_2"/>
<dbReference type="InterPro" id="IPR004458">
    <property type="entry name" value="TIF2_bsu_arc"/>
</dbReference>
<evidence type="ECO:0000256" key="9">
    <source>
        <dbReference type="HAMAP-Rule" id="MF_00232"/>
    </source>
</evidence>
<dbReference type="eggNOG" id="arCOG01640">
    <property type="taxonomic scope" value="Archaea"/>
</dbReference>
<dbReference type="Pfam" id="PF01873">
    <property type="entry name" value="eIF-5_eIF-2B"/>
    <property type="match status" value="1"/>
</dbReference>
<dbReference type="GO" id="GO:0003743">
    <property type="term" value="F:translation initiation factor activity"/>
    <property type="evidence" value="ECO:0007669"/>
    <property type="project" value="UniProtKB-UniRule"/>
</dbReference>
<dbReference type="InterPro" id="IPR045196">
    <property type="entry name" value="IF2/IF5"/>
</dbReference>
<dbReference type="PANTHER" id="PTHR23001">
    <property type="entry name" value="EUKARYOTIC TRANSLATION INITIATION FACTOR"/>
    <property type="match status" value="1"/>
</dbReference>
<dbReference type="InterPro" id="IPR016190">
    <property type="entry name" value="Transl_init_fac_IF2/IF5_Zn-bd"/>
</dbReference>
<organism evidence="11 12">
    <name type="scientific">Acidilobus saccharovorans (strain DSM 16705 / JCM 18335 / VKM B-2471 / 345-15)</name>
    <dbReference type="NCBI Taxonomy" id="666510"/>
    <lineage>
        <taxon>Archaea</taxon>
        <taxon>Thermoproteota</taxon>
        <taxon>Thermoprotei</taxon>
        <taxon>Acidilobales</taxon>
        <taxon>Acidilobaceae</taxon>
        <taxon>Acidilobus</taxon>
    </lineage>
</organism>
<dbReference type="InterPro" id="IPR002735">
    <property type="entry name" value="Transl_init_fac_IF2/IF5_dom"/>
</dbReference>
<protein>
    <recommendedName>
        <fullName evidence="4 9">Translation initiation factor 2 subunit beta</fullName>
    </recommendedName>
    <alternativeName>
        <fullName evidence="7 9">aIF2-beta</fullName>
    </alternativeName>
    <alternativeName>
        <fullName evidence="8 9">eIF-2-beta</fullName>
    </alternativeName>
</protein>
<keyword evidence="12" id="KW-1185">Reference proteome</keyword>
<evidence type="ECO:0000259" key="10">
    <source>
        <dbReference type="SMART" id="SM00653"/>
    </source>
</evidence>
<dbReference type="SUPFAM" id="SSF100966">
    <property type="entry name" value="Translation initiation factor 2 beta, aIF2beta, N-terminal domain"/>
    <property type="match status" value="1"/>
</dbReference>
<dbReference type="Proteomes" id="UP000000346">
    <property type="component" value="Chromosome"/>
</dbReference>
<gene>
    <name evidence="9" type="primary">eif2b</name>
    <name evidence="11" type="ordered locus">ASAC_0268</name>
</gene>
<evidence type="ECO:0000256" key="3">
    <source>
        <dbReference type="ARBA" id="ARBA00011243"/>
    </source>
</evidence>
<feature type="domain" description="Translation initiation factor IF2/IF5" evidence="10">
    <location>
        <begin position="43"/>
        <end position="152"/>
    </location>
</feature>
<comment type="function">
    <text evidence="1 9">eIF-2 functions in the early steps of protein synthesis by forming a ternary complex with GTP and initiator tRNA.</text>
</comment>
<evidence type="ECO:0000256" key="6">
    <source>
        <dbReference type="ARBA" id="ARBA00022917"/>
    </source>
</evidence>
<dbReference type="InParanoid" id="D9Q037"/>
<evidence type="ECO:0000256" key="2">
    <source>
        <dbReference type="ARBA" id="ARBA00010397"/>
    </source>
</evidence>
<evidence type="ECO:0000256" key="8">
    <source>
        <dbReference type="ARBA" id="ARBA00032408"/>
    </source>
</evidence>
<dbReference type="NCBIfam" id="NF003067">
    <property type="entry name" value="PRK03988.1"/>
    <property type="match status" value="1"/>
</dbReference>
<comment type="similarity">
    <text evidence="2 9">Belongs to the eIF-2-beta/eIF-5 family.</text>
</comment>
<evidence type="ECO:0000256" key="1">
    <source>
        <dbReference type="ARBA" id="ARBA00003323"/>
    </source>
</evidence>
<dbReference type="FunCoup" id="D9Q037">
    <property type="interactions" value="140"/>
</dbReference>
<proteinExistence type="inferred from homology"/>
<evidence type="ECO:0000256" key="7">
    <source>
        <dbReference type="ARBA" id="ARBA00031466"/>
    </source>
</evidence>
<comment type="subunit">
    <text evidence="3 9">Heterotrimer composed of an alpha, a beta and a gamma chain.</text>
</comment>
<dbReference type="OrthoDB" id="38099at2157"/>
<reference evidence="11 12" key="1">
    <citation type="journal article" date="2010" name="Appl. Environ. Microbiol.">
        <title>The genome sequence of the crenarchaeon Acidilobus saccharovorans supports a new order, Acidilobales, and suggests an important ecological role in terrestrial acidic hot springs.</title>
        <authorList>
            <person name="Mardanov A.V."/>
            <person name="Svetlitchnyi V.A."/>
            <person name="Beletsky A.V."/>
            <person name="Prokofeva M.I."/>
            <person name="Bonch-Osmolovskaya E.A."/>
            <person name="Ravin N.V."/>
            <person name="Skryabin K.G."/>
        </authorList>
    </citation>
    <scope>NUCLEOTIDE SEQUENCE [LARGE SCALE GENOMIC DNA]</scope>
    <source>
        <strain evidence="12">DSM 16705 / JCM 18335 / VKM B-2471 / 345-15</strain>
    </source>
</reference>
<sequence>MNLYPFVESIAGDAALSEDLEKLKDYEWLLGRVYEKIPPKSGSGTFELPEPQVIRVGTQTIIKNFRDISQKLKREPDMVSRYLMKELASAGSYEEGSGQLVLSVKVSSKVLKQLLDMFVKSYVKCPTCGSIDTHIEKRGKVWILVCEACGAEQTLKPF</sequence>
<dbReference type="PANTHER" id="PTHR23001:SF3">
    <property type="entry name" value="EUKARYOTIC TRANSLATION INITIATION FACTOR 2 SUBUNIT 2"/>
    <property type="match status" value="1"/>
</dbReference>
<keyword evidence="5 9" id="KW-0396">Initiation factor</keyword>
<dbReference type="Gene3D" id="3.30.30.170">
    <property type="match status" value="1"/>
</dbReference>
<keyword evidence="6 9" id="KW-0648">Protein biosynthesis</keyword>
<dbReference type="HAMAP" id="MF_00232">
    <property type="entry name" value="eIF_2_beta"/>
    <property type="match status" value="1"/>
</dbReference>
<evidence type="ECO:0000256" key="5">
    <source>
        <dbReference type="ARBA" id="ARBA00022540"/>
    </source>
</evidence>
<dbReference type="KEGG" id="asc:ASAC_0268"/>